<dbReference type="InterPro" id="IPR011991">
    <property type="entry name" value="ArsR-like_HTH"/>
</dbReference>
<protein>
    <submittedName>
        <fullName evidence="1">ArsR family transcriptional regulator</fullName>
    </submittedName>
</protein>
<comment type="caution">
    <text evidence="1">The sequence shown here is derived from an EMBL/GenBank/DDBJ whole genome shotgun (WGS) entry which is preliminary data.</text>
</comment>
<dbReference type="AlphaFoldDB" id="A0A8J3S8Q0"/>
<dbReference type="SUPFAM" id="SSF46785">
    <property type="entry name" value="Winged helix' DNA-binding domain"/>
    <property type="match status" value="1"/>
</dbReference>
<dbReference type="EMBL" id="BOOJ01000009">
    <property type="protein sequence ID" value="GIH90266.1"/>
    <property type="molecule type" value="Genomic_DNA"/>
</dbReference>
<organism evidence="1 2">
    <name type="scientific">Planobispora siamensis</name>
    <dbReference type="NCBI Taxonomy" id="936338"/>
    <lineage>
        <taxon>Bacteria</taxon>
        <taxon>Bacillati</taxon>
        <taxon>Actinomycetota</taxon>
        <taxon>Actinomycetes</taxon>
        <taxon>Streptosporangiales</taxon>
        <taxon>Streptosporangiaceae</taxon>
        <taxon>Planobispora</taxon>
    </lineage>
</organism>
<dbReference type="CDD" id="cd00090">
    <property type="entry name" value="HTH_ARSR"/>
    <property type="match status" value="1"/>
</dbReference>
<dbReference type="RefSeq" id="WP_204062633.1">
    <property type="nucleotide sequence ID" value="NZ_BOOJ01000009.1"/>
</dbReference>
<dbReference type="Proteomes" id="UP000619788">
    <property type="component" value="Unassembled WGS sequence"/>
</dbReference>
<name>A0A8J3S8Q0_9ACTN</name>
<proteinExistence type="predicted"/>
<gene>
    <name evidence="1" type="ORF">Psi01_08960</name>
</gene>
<dbReference type="InterPro" id="IPR036388">
    <property type="entry name" value="WH-like_DNA-bd_sf"/>
</dbReference>
<evidence type="ECO:0000313" key="1">
    <source>
        <dbReference type="EMBL" id="GIH90266.1"/>
    </source>
</evidence>
<reference evidence="1 2" key="1">
    <citation type="submission" date="2021-01" db="EMBL/GenBank/DDBJ databases">
        <title>Whole genome shotgun sequence of Planobispora siamensis NBRC 107568.</title>
        <authorList>
            <person name="Komaki H."/>
            <person name="Tamura T."/>
        </authorList>
    </citation>
    <scope>NUCLEOTIDE SEQUENCE [LARGE SCALE GENOMIC DNA]</scope>
    <source>
        <strain evidence="1 2">NBRC 107568</strain>
    </source>
</reference>
<accession>A0A8J3S8Q0</accession>
<keyword evidence="2" id="KW-1185">Reference proteome</keyword>
<evidence type="ECO:0000313" key="2">
    <source>
        <dbReference type="Proteomes" id="UP000619788"/>
    </source>
</evidence>
<dbReference type="Gene3D" id="1.10.10.10">
    <property type="entry name" value="Winged helix-like DNA-binding domain superfamily/Winged helix DNA-binding domain"/>
    <property type="match status" value="1"/>
</dbReference>
<dbReference type="InterPro" id="IPR036390">
    <property type="entry name" value="WH_DNA-bd_sf"/>
</dbReference>
<sequence length="246" mass="26823">MEDPAQQIAQGHERRRAARISAVAALDEPTRRQVYDLVAASPEPMSRDEVAEALDLPRTTAAFHLERLAACALLDVVFERRTGRSGPGAGRPAKLYRRAACDVEVSVPERRYDLAGRLLAGAVQEAERSGESPRAVLDRHALRLGRELGREREERKEVERATRAADGPEAVLEVLEAHGYEPGAEDGEIVLRNCPFHVLAREHTELVCGMNLHLLDGLLQGLGADGLTARLAPAPGLCCVRLRPTA</sequence>
<dbReference type="Pfam" id="PF12840">
    <property type="entry name" value="HTH_20"/>
    <property type="match status" value="1"/>
</dbReference>